<dbReference type="GO" id="GO:0051400">
    <property type="term" value="F:BH domain binding"/>
    <property type="evidence" value="ECO:0007669"/>
    <property type="project" value="TreeGrafter"/>
</dbReference>
<organism evidence="6">
    <name type="scientific">Amphimedon queenslandica</name>
    <name type="common">Sponge</name>
    <dbReference type="NCBI Taxonomy" id="400682"/>
    <lineage>
        <taxon>Eukaryota</taxon>
        <taxon>Metazoa</taxon>
        <taxon>Porifera</taxon>
        <taxon>Demospongiae</taxon>
        <taxon>Heteroscleromorpha</taxon>
        <taxon>Haplosclerida</taxon>
        <taxon>Niphatidae</taxon>
        <taxon>Amphimedon</taxon>
    </lineage>
</organism>
<dbReference type="Gene3D" id="1.10.437.10">
    <property type="entry name" value="Blc2-like"/>
    <property type="match status" value="1"/>
</dbReference>
<feature type="region of interest" description="Disordered" evidence="3">
    <location>
        <begin position="1"/>
        <end position="33"/>
    </location>
</feature>
<dbReference type="InParanoid" id="A0A1X7UKJ6"/>
<dbReference type="Proteomes" id="UP000007879">
    <property type="component" value="Unassembled WGS sequence"/>
</dbReference>
<dbReference type="PANTHER" id="PTHR11256">
    <property type="entry name" value="BCL-2 RELATED"/>
    <property type="match status" value="1"/>
</dbReference>
<dbReference type="OrthoDB" id="6021377at2759"/>
<dbReference type="AlphaFoldDB" id="A0A1X7UKJ6"/>
<dbReference type="Pfam" id="PF00452">
    <property type="entry name" value="Bcl-2"/>
    <property type="match status" value="1"/>
</dbReference>
<evidence type="ECO:0000313" key="7">
    <source>
        <dbReference type="Proteomes" id="UP000007879"/>
    </source>
</evidence>
<dbReference type="InterPro" id="IPR026298">
    <property type="entry name" value="Bcl-2_fam"/>
</dbReference>
<dbReference type="CDD" id="cd06845">
    <property type="entry name" value="Bcl-2_like"/>
    <property type="match status" value="1"/>
</dbReference>
<keyword evidence="2" id="KW-0053">Apoptosis</keyword>
<keyword evidence="4" id="KW-0472">Membrane</keyword>
<evidence type="ECO:0000256" key="1">
    <source>
        <dbReference type="ARBA" id="ARBA00009458"/>
    </source>
</evidence>
<dbReference type="GO" id="GO:0042981">
    <property type="term" value="P:regulation of apoptotic process"/>
    <property type="evidence" value="ECO:0007669"/>
    <property type="project" value="InterPro"/>
</dbReference>
<dbReference type="EnsemblMetazoa" id="Aqu2.1.28273_001">
    <property type="protein sequence ID" value="Aqu2.1.28273_001"/>
    <property type="gene ID" value="Aqu2.1.28273"/>
</dbReference>
<dbReference type="GO" id="GO:0001836">
    <property type="term" value="P:release of cytochrome c from mitochondria"/>
    <property type="evidence" value="ECO:0007669"/>
    <property type="project" value="TreeGrafter"/>
</dbReference>
<keyword evidence="4" id="KW-1133">Transmembrane helix</keyword>
<reference evidence="7" key="1">
    <citation type="journal article" date="2010" name="Nature">
        <title>The Amphimedon queenslandica genome and the evolution of animal complexity.</title>
        <authorList>
            <person name="Srivastava M."/>
            <person name="Simakov O."/>
            <person name="Chapman J."/>
            <person name="Fahey B."/>
            <person name="Gauthier M.E."/>
            <person name="Mitros T."/>
            <person name="Richards G.S."/>
            <person name="Conaco C."/>
            <person name="Dacre M."/>
            <person name="Hellsten U."/>
            <person name="Larroux C."/>
            <person name="Putnam N.H."/>
            <person name="Stanke M."/>
            <person name="Adamska M."/>
            <person name="Darling A."/>
            <person name="Degnan S.M."/>
            <person name="Oakley T.H."/>
            <person name="Plachetzki D.C."/>
            <person name="Zhai Y."/>
            <person name="Adamski M."/>
            <person name="Calcino A."/>
            <person name="Cummins S.F."/>
            <person name="Goodstein D.M."/>
            <person name="Harris C."/>
            <person name="Jackson D.J."/>
            <person name="Leys S.P."/>
            <person name="Shu S."/>
            <person name="Woodcroft B.J."/>
            <person name="Vervoort M."/>
            <person name="Kosik K.S."/>
            <person name="Manning G."/>
            <person name="Degnan B.M."/>
            <person name="Rokhsar D.S."/>
        </authorList>
    </citation>
    <scope>NUCLEOTIDE SEQUENCE [LARGE SCALE GENOMIC DNA]</scope>
</reference>
<dbReference type="PROSITE" id="PS50062">
    <property type="entry name" value="BCL2_FAMILY"/>
    <property type="match status" value="1"/>
</dbReference>
<dbReference type="GO" id="GO:0005741">
    <property type="term" value="C:mitochondrial outer membrane"/>
    <property type="evidence" value="ECO:0007669"/>
    <property type="project" value="TreeGrafter"/>
</dbReference>
<dbReference type="SMART" id="SM00337">
    <property type="entry name" value="BCL"/>
    <property type="match status" value="1"/>
</dbReference>
<protein>
    <recommendedName>
        <fullName evidence="5">Bcl-2 Bcl-2 homology region 1-3 domain-containing protein</fullName>
    </recommendedName>
</protein>
<keyword evidence="4" id="KW-0812">Transmembrane</keyword>
<dbReference type="PRINTS" id="PR01862">
    <property type="entry name" value="BCL2FAMILY"/>
</dbReference>
<feature type="domain" description="Bcl-2 Bcl-2 homology region 1-3" evidence="5">
    <location>
        <begin position="92"/>
        <end position="189"/>
    </location>
</feature>
<dbReference type="PANTHER" id="PTHR11256:SF56">
    <property type="entry name" value="BCL-2 BCL-2 HOMOLOGY REGION 1-3 DOMAIN-CONTAINING PROTEIN"/>
    <property type="match status" value="1"/>
</dbReference>
<reference evidence="6" key="2">
    <citation type="submission" date="2017-05" db="UniProtKB">
        <authorList>
            <consortium name="EnsemblMetazoa"/>
        </authorList>
    </citation>
    <scope>IDENTIFICATION</scope>
</reference>
<dbReference type="InterPro" id="IPR036834">
    <property type="entry name" value="Bcl-2-like_sf"/>
</dbReference>
<dbReference type="SUPFAM" id="SSF56854">
    <property type="entry name" value="Bcl-2 inhibitors of programmed cell death"/>
    <property type="match status" value="1"/>
</dbReference>
<dbReference type="InterPro" id="IPR002475">
    <property type="entry name" value="Bcl2-like"/>
</dbReference>
<comment type="similarity">
    <text evidence="1">Belongs to the Bcl-2 family.</text>
</comment>
<evidence type="ECO:0000256" key="3">
    <source>
        <dbReference type="SAM" id="MobiDB-lite"/>
    </source>
</evidence>
<dbReference type="GO" id="GO:0097192">
    <property type="term" value="P:extrinsic apoptotic signaling pathway in absence of ligand"/>
    <property type="evidence" value="ECO:0007669"/>
    <property type="project" value="TreeGrafter"/>
</dbReference>
<feature type="transmembrane region" description="Helical" evidence="4">
    <location>
        <begin position="136"/>
        <end position="154"/>
    </location>
</feature>
<dbReference type="KEGG" id="aqu:100635779"/>
<sequence length="234" mass="25931">MAVALQPRHLTSTSPVPERRKKDAKWTPSSTQGAHASNILANTDFVHQTKEIIHEVFYALLLEQGVKLNGYTTGHVEPIFSSETNRKVYNSLMGACRQFLRLHSDQIRRDVEKLDISETTLCITFHSTMHSIFSDCVNWGRIIALISFAVLVAYKAHKTSRHVVESIEGWLITFICQNLSQFIMKQKGWASVPDRFSSDKIGGDTVDAKNGGGSWLALAAVGVGAALVTAFLSR</sequence>
<gene>
    <name evidence="6" type="primary">100635779</name>
</gene>
<evidence type="ECO:0000256" key="4">
    <source>
        <dbReference type="SAM" id="Phobius"/>
    </source>
</evidence>
<keyword evidence="7" id="KW-1185">Reference proteome</keyword>
<evidence type="ECO:0000313" key="6">
    <source>
        <dbReference type="EnsemblMetazoa" id="Aqu2.1.28273_001"/>
    </source>
</evidence>
<dbReference type="STRING" id="400682.A0A1X7UKJ6"/>
<accession>A0A1X7UKJ6</accession>
<evidence type="ECO:0000259" key="5">
    <source>
        <dbReference type="SMART" id="SM00337"/>
    </source>
</evidence>
<dbReference type="EnsemblMetazoa" id="XM_003387526.3">
    <property type="protein sequence ID" value="XP_003387574.1"/>
    <property type="gene ID" value="LOC100635779"/>
</dbReference>
<evidence type="ECO:0000256" key="2">
    <source>
        <dbReference type="ARBA" id="ARBA00022703"/>
    </source>
</evidence>
<proteinExistence type="inferred from homology"/>
<dbReference type="InterPro" id="IPR046371">
    <property type="entry name" value="Bcl-2_BH1-3"/>
</dbReference>
<name>A0A1X7UKJ6_AMPQE</name>
<dbReference type="GO" id="GO:0008630">
    <property type="term" value="P:intrinsic apoptotic signaling pathway in response to DNA damage"/>
    <property type="evidence" value="ECO:0007669"/>
    <property type="project" value="TreeGrafter"/>
</dbReference>
<feature type="transmembrane region" description="Helical" evidence="4">
    <location>
        <begin position="213"/>
        <end position="232"/>
    </location>
</feature>